<evidence type="ECO:0000256" key="4">
    <source>
        <dbReference type="ARBA" id="ARBA00023004"/>
    </source>
</evidence>
<feature type="binding site" evidence="7">
    <location>
        <position position="567"/>
    </location>
    <ligand>
        <name>Fe cation</name>
        <dbReference type="ChEBI" id="CHEBI:24875"/>
        <note>catalytic</note>
    </ligand>
</feature>
<keyword evidence="3 8" id="KW-0560">Oxidoreductase</keyword>
<dbReference type="EMBL" id="KX721483">
    <property type="protein sequence ID" value="APW83742.1"/>
    <property type="molecule type" value="mRNA"/>
</dbReference>
<reference evidence="8" key="1">
    <citation type="submission" date="2016-08" db="EMBL/GenBank/DDBJ databases">
        <title>Functional characterization of three members of the Dunaliella bardawil carotenoid cleavage dioxygenase family.</title>
        <authorList>
            <person name="Liang M."/>
            <person name="Jiang J."/>
        </authorList>
    </citation>
    <scope>NUCLEOTIDE SEQUENCE</scope>
    <source>
        <strain evidence="8">FACHB-847</strain>
    </source>
</reference>
<dbReference type="EC" id="1.14.99.n4" evidence="5"/>
<comment type="catalytic activity">
    <reaction evidence="6">
        <text>all-trans-zeaxanthin + 2 O2 = 4,9-dimethyldodeca-2,4,6,8,10-pentaenedial + 2 (3R)-hydroxy-beta-ionone</text>
        <dbReference type="Rhea" id="RHEA:26393"/>
        <dbReference type="ChEBI" id="CHEBI:15379"/>
        <dbReference type="ChEBI" id="CHEBI:27547"/>
        <dbReference type="ChEBI" id="CHEBI:53171"/>
        <dbReference type="ChEBI" id="CHEBI:53173"/>
        <dbReference type="EC" id="1.14.99.n4"/>
    </reaction>
</comment>
<dbReference type="GO" id="GO:0046872">
    <property type="term" value="F:metal ion binding"/>
    <property type="evidence" value="ECO:0007669"/>
    <property type="project" value="UniProtKB-KW"/>
</dbReference>
<evidence type="ECO:0000256" key="2">
    <source>
        <dbReference type="ARBA" id="ARBA00022723"/>
    </source>
</evidence>
<feature type="binding site" evidence="7">
    <location>
        <position position="311"/>
    </location>
    <ligand>
        <name>Fe cation</name>
        <dbReference type="ChEBI" id="CHEBI:24875"/>
        <note>catalytic</note>
    </ligand>
</feature>
<dbReference type="PANTHER" id="PTHR10543">
    <property type="entry name" value="BETA-CAROTENE DIOXYGENASE"/>
    <property type="match status" value="1"/>
</dbReference>
<dbReference type="Pfam" id="PF03055">
    <property type="entry name" value="RPE65"/>
    <property type="match status" value="1"/>
</dbReference>
<gene>
    <name evidence="8" type="primary">ccd1A</name>
</gene>
<dbReference type="GO" id="GO:0009570">
    <property type="term" value="C:chloroplast stroma"/>
    <property type="evidence" value="ECO:0007669"/>
    <property type="project" value="TreeGrafter"/>
</dbReference>
<dbReference type="PANTHER" id="PTHR10543:SF89">
    <property type="entry name" value="CAROTENOID 9,10(9',10')-CLEAVAGE DIOXYGENASE 1"/>
    <property type="match status" value="1"/>
</dbReference>
<evidence type="ECO:0000313" key="8">
    <source>
        <dbReference type="EMBL" id="APW83742.1"/>
    </source>
</evidence>
<evidence type="ECO:0000256" key="1">
    <source>
        <dbReference type="ARBA" id="ARBA00006787"/>
    </source>
</evidence>
<dbReference type="GO" id="GO:0016121">
    <property type="term" value="P:carotene catabolic process"/>
    <property type="evidence" value="ECO:0007669"/>
    <property type="project" value="TreeGrafter"/>
</dbReference>
<evidence type="ECO:0000256" key="6">
    <source>
        <dbReference type="ARBA" id="ARBA00048709"/>
    </source>
</evidence>
<evidence type="ECO:0000256" key="5">
    <source>
        <dbReference type="ARBA" id="ARBA00039084"/>
    </source>
</evidence>
<evidence type="ECO:0000256" key="7">
    <source>
        <dbReference type="PIRSR" id="PIRSR604294-1"/>
    </source>
</evidence>
<keyword evidence="2 7" id="KW-0479">Metal-binding</keyword>
<dbReference type="GO" id="GO:0010436">
    <property type="term" value="F:carotenoid dioxygenase activity"/>
    <property type="evidence" value="ECO:0007669"/>
    <property type="project" value="TreeGrafter"/>
</dbReference>
<proteinExistence type="evidence at transcript level"/>
<feature type="binding site" evidence="7">
    <location>
        <position position="377"/>
    </location>
    <ligand>
        <name>Fe cation</name>
        <dbReference type="ChEBI" id="CHEBI:24875"/>
        <note>catalytic</note>
    </ligand>
</feature>
<feature type="binding site" evidence="7">
    <location>
        <position position="263"/>
    </location>
    <ligand>
        <name>Fe cation</name>
        <dbReference type="ChEBI" id="CHEBI:24875"/>
        <note>catalytic</note>
    </ligand>
</feature>
<accession>A0A2H4G7I3</accession>
<comment type="cofactor">
    <cofactor evidence="7">
        <name>Fe(2+)</name>
        <dbReference type="ChEBI" id="CHEBI:29033"/>
    </cofactor>
    <text evidence="7">Binds 1 Fe(2+) ion per subunit.</text>
</comment>
<sequence length="582" mass="64580">MLMPAANSRLPIHSPRFSADLPVTARLGRQGTKHGKVHRLLARAAEVSVAKPTQRPVVQGELPRSPLEQLQEALAKSVPRKRSFALEGNYGPIQNEVYAQGLQTAEGTLPKEMNGMYIRNGPNPLFEPYSAYHWFEGDGMVHAVRIKDGCANYCNTYIDTFKIDLERRAGRPIWAKFADQEGLVGLGITMLELLKIQVGVLDMSQGNGTANTNLVYHAGKLMALHEGDLPYQLHVSPEGAVSTVKRMDLGETWRQPTDNFTAHPKLDAKTGNLHFFSYHVMTPQLKLGTLDPQGRLSYSLKVDLPSPAMIHDMAITQSSKIIFHFPLSFDPAAMITENSLPIVFRPSQASRIGLVPHKASSQNQIQWFELPSFMSFHIVNAWEDGPDGRYVTIYLLAMKRIDMNASEFRDEYASRMHEVTLDRKTGSAHMRKVSSVVGDFPVTHPLMQGQRTQFAWTAISDTTDKAGRTMGVAKFDLSSRAQQANNDACCAQIHFPAGHHGGEAVFVPRNANDPSAQCDGEDDGFLVCYVHHEAESTTYMMVYDAKTMSNMPVAKVKLPQRVPYGFHGTFLNDSQLMGLQAA</sequence>
<keyword evidence="8" id="KW-0223">Dioxygenase</keyword>
<comment type="similarity">
    <text evidence="1">Belongs to the carotenoid oxygenase family.</text>
</comment>
<evidence type="ECO:0000256" key="3">
    <source>
        <dbReference type="ARBA" id="ARBA00023002"/>
    </source>
</evidence>
<keyword evidence="4 7" id="KW-0408">Iron</keyword>
<organism evidence="8">
    <name type="scientific">Dunaliella salina</name>
    <name type="common">Green alga</name>
    <name type="synonym">Protococcus salinus</name>
    <dbReference type="NCBI Taxonomy" id="3046"/>
    <lineage>
        <taxon>Eukaryota</taxon>
        <taxon>Viridiplantae</taxon>
        <taxon>Chlorophyta</taxon>
        <taxon>core chlorophytes</taxon>
        <taxon>Chlorophyceae</taxon>
        <taxon>CS clade</taxon>
        <taxon>Chlamydomonadales</taxon>
        <taxon>Dunaliellaceae</taxon>
        <taxon>Dunaliella</taxon>
    </lineage>
</organism>
<name>A0A2H4G7I3_DUNSA</name>
<dbReference type="AlphaFoldDB" id="A0A2H4G7I3"/>
<dbReference type="InterPro" id="IPR004294">
    <property type="entry name" value="Carotenoid_Oase"/>
</dbReference>
<protein>
    <recommendedName>
        <fullName evidence="5">carotenoid 9,10-dioxygenase</fullName>
        <ecNumber evidence="5">1.14.99.n4</ecNumber>
    </recommendedName>
</protein>